<feature type="transmembrane region" description="Helical" evidence="1">
    <location>
        <begin position="94"/>
        <end position="112"/>
    </location>
</feature>
<name>A0ABV6BBB4_9GAMM</name>
<keyword evidence="1" id="KW-0472">Membrane</keyword>
<dbReference type="RefSeq" id="WP_377239413.1">
    <property type="nucleotide sequence ID" value="NZ_JBHLXP010000001.1"/>
</dbReference>
<dbReference type="Proteomes" id="UP001589813">
    <property type="component" value="Unassembled WGS sequence"/>
</dbReference>
<gene>
    <name evidence="2" type="ORF">ACFFJP_00805</name>
</gene>
<evidence type="ECO:0008006" key="4">
    <source>
        <dbReference type="Google" id="ProtNLM"/>
    </source>
</evidence>
<evidence type="ECO:0000313" key="2">
    <source>
        <dbReference type="EMBL" id="MFC0046823.1"/>
    </source>
</evidence>
<dbReference type="EMBL" id="JBHLXP010000001">
    <property type="protein sequence ID" value="MFC0046823.1"/>
    <property type="molecule type" value="Genomic_DNA"/>
</dbReference>
<accession>A0ABV6BBB4</accession>
<protein>
    <recommendedName>
        <fullName evidence="4">ResB-like domain-containing protein</fullName>
    </recommendedName>
</protein>
<sequence length="129" mass="14803">MASIKGSDTIKMRTSLQPEIITFSGWQKCDKINWNLISPDNENTAVFYTEIRKAPLNKDSKGSLWVHAVDLVSPYEYKFIYPRNGLVIENDPNIFGIFFLFMAVLITHGIWTDFSEKRQKSKDIAGPDK</sequence>
<proteinExistence type="predicted"/>
<evidence type="ECO:0000256" key="1">
    <source>
        <dbReference type="SAM" id="Phobius"/>
    </source>
</evidence>
<comment type="caution">
    <text evidence="2">The sequence shown here is derived from an EMBL/GenBank/DDBJ whole genome shotgun (WGS) entry which is preliminary data.</text>
</comment>
<keyword evidence="1" id="KW-0812">Transmembrane</keyword>
<reference evidence="2 3" key="1">
    <citation type="submission" date="2024-09" db="EMBL/GenBank/DDBJ databases">
        <authorList>
            <person name="Sun Q."/>
            <person name="Mori K."/>
        </authorList>
    </citation>
    <scope>NUCLEOTIDE SEQUENCE [LARGE SCALE GENOMIC DNA]</scope>
    <source>
        <strain evidence="2 3">KCTC 23315</strain>
    </source>
</reference>
<keyword evidence="3" id="KW-1185">Reference proteome</keyword>
<organism evidence="2 3">
    <name type="scientific">Rheinheimera tilapiae</name>
    <dbReference type="NCBI Taxonomy" id="875043"/>
    <lineage>
        <taxon>Bacteria</taxon>
        <taxon>Pseudomonadati</taxon>
        <taxon>Pseudomonadota</taxon>
        <taxon>Gammaproteobacteria</taxon>
        <taxon>Chromatiales</taxon>
        <taxon>Chromatiaceae</taxon>
        <taxon>Rheinheimera</taxon>
    </lineage>
</organism>
<evidence type="ECO:0000313" key="3">
    <source>
        <dbReference type="Proteomes" id="UP001589813"/>
    </source>
</evidence>
<keyword evidence="1" id="KW-1133">Transmembrane helix</keyword>